<feature type="region of interest" description="Disordered" evidence="1">
    <location>
        <begin position="421"/>
        <end position="450"/>
    </location>
</feature>
<name>A0A9Q8SC27_9PEZI</name>
<evidence type="ECO:0000256" key="1">
    <source>
        <dbReference type="SAM" id="MobiDB-lite"/>
    </source>
</evidence>
<protein>
    <submittedName>
        <fullName evidence="2">Uncharacterized protein</fullName>
    </submittedName>
</protein>
<dbReference type="AlphaFoldDB" id="A0A9Q8SC27"/>
<dbReference type="EMBL" id="CP019471">
    <property type="protein sequence ID" value="UQC74156.1"/>
    <property type="molecule type" value="Genomic_DNA"/>
</dbReference>
<reference evidence="2" key="1">
    <citation type="journal article" date="2021" name="Mol. Plant Microbe Interact.">
        <title>Complete Genome Sequence of the Plant-Pathogenic Fungus Colletotrichum lupini.</title>
        <authorList>
            <person name="Baroncelli R."/>
            <person name="Pensec F."/>
            <person name="Da Lio D."/>
            <person name="Boufleur T."/>
            <person name="Vicente I."/>
            <person name="Sarrocco S."/>
            <person name="Picot A."/>
            <person name="Baraldi E."/>
            <person name="Sukno S."/>
            <person name="Thon M."/>
            <person name="Le Floch G."/>
        </authorList>
    </citation>
    <scope>NUCLEOTIDE SEQUENCE</scope>
    <source>
        <strain evidence="2">IMI 504893</strain>
    </source>
</reference>
<dbReference type="RefSeq" id="XP_049135807.1">
    <property type="nucleotide sequence ID" value="XM_049279850.1"/>
</dbReference>
<accession>A0A9Q8SC27</accession>
<evidence type="ECO:0000313" key="2">
    <source>
        <dbReference type="EMBL" id="UQC74156.1"/>
    </source>
</evidence>
<organism evidence="2 3">
    <name type="scientific">Colletotrichum lupini</name>
    <dbReference type="NCBI Taxonomy" id="145971"/>
    <lineage>
        <taxon>Eukaryota</taxon>
        <taxon>Fungi</taxon>
        <taxon>Dikarya</taxon>
        <taxon>Ascomycota</taxon>
        <taxon>Pezizomycotina</taxon>
        <taxon>Sordariomycetes</taxon>
        <taxon>Hypocreomycetidae</taxon>
        <taxon>Glomerellales</taxon>
        <taxon>Glomerellaceae</taxon>
        <taxon>Colletotrichum</taxon>
        <taxon>Colletotrichum acutatum species complex</taxon>
    </lineage>
</organism>
<dbReference type="GeneID" id="73334860"/>
<dbReference type="KEGG" id="clup:CLUP02_00804"/>
<evidence type="ECO:0000313" key="3">
    <source>
        <dbReference type="Proteomes" id="UP000830671"/>
    </source>
</evidence>
<proteinExistence type="predicted"/>
<sequence>MERPEEAKNCGPRHSGYLGALHRSKKHIISQQSTCWTSFRFAPRFFPRIHNQSLYNSAISSLAPLCTAPSSCQAPMPWTLDQLQHRTPETPGRQQTSYEQPNQAMWWTTPMALERQDKKNKRTTTTTMTITTTTTAHNDGQGYDCDDQKRAARKPLASKAASKHAPSCMAIMATSSYLACPPAVKTLPPWSWKALLDGHCTLGCAAYLTASSSSDQGKGQAEHHQHQHQQQNQRGKARQGKAPLDQTEREAFPTLDKTDVVKAVPGSPSWIWPWDIAHLRIVNRPRRLVRQWRIVTAAVGCPASSRQASSYVHCVDRTDIRLAAPLLRSCSPAAVAVAAARCRAQYCAILPALYFQIAQLVKPIRAIDLSIALALAAEGSRPRQYKTRMQPAFACSHRPPLNPLGSANSISTSSATRRCAQAKVEAVPPSPNQRRRDQGKPQLRAVPSNRWVPPPVFQSPILQTPLSFSPARCSTMRAVIVSRLTSTRAGVGGLTNHGVNSTRLTAASEICLPRSVSRHEEDPMKREPIYYNPPACACPKSTRLFIASATAGFKHGVYSTRMRIMGHAHLTPSRISRPLQPDSHQPPSRTDALRVWEGAVTRCGHHTRTRTNPYPSNPYDQRFLDPALRRSCHPACSIDSGFDTALNALIQTYHGLPMTCSTQVPEKHHA</sequence>
<gene>
    <name evidence="2" type="ORF">CLUP02_00804</name>
</gene>
<dbReference type="Proteomes" id="UP000830671">
    <property type="component" value="Chromosome 1"/>
</dbReference>
<keyword evidence="3" id="KW-1185">Reference proteome</keyword>
<feature type="region of interest" description="Disordered" evidence="1">
    <location>
        <begin position="213"/>
        <end position="251"/>
    </location>
</feature>